<dbReference type="EMBL" id="JBHFFA010000001">
    <property type="protein sequence ID" value="KAL2650531.1"/>
    <property type="molecule type" value="Genomic_DNA"/>
</dbReference>
<dbReference type="InterPro" id="IPR014189">
    <property type="entry name" value="Quinone_OxRdtase_PIG3"/>
</dbReference>
<sequence>MMMMCEISGSSTLLQYCHSGRNLYNGMRGTGVLRTTACQFVKRAVGNMKAVVITQPGGPEVLQLQDVEEPKLAENEVMIKITATALNRADCFQRSGRYPRDSLYLGFECSGVIEALGESVQKWKVGDQVCALLVGGGYAEKVNVPEGQIMPVPKGVSLLEAAALPETTCTVWSTVFMTSKLTAGESFLVHGGSSGIGTFAIQMAKAKGCKVFCTVGNQEKADFCKKLGADVAINYKEQDFVEVIKQETDGKGVNIILDHIGVSYFQKNLDALSIDGRLFMISFMSGSVGQINLIPIFQKRLTVQGATLRHRTIQKKAEIVAEVIKNVWPEVEAGRVKPVVHCTLPMAEAGKAHELMESSSHCGKILLFN</sequence>
<keyword evidence="5" id="KW-1185">Reference proteome</keyword>
<dbReference type="AlphaFoldDB" id="A0ABD1ZHZ9"/>
<protein>
    <recommendedName>
        <fullName evidence="3">Enoyl reductase (ER) domain-containing protein</fullName>
    </recommendedName>
</protein>
<organism evidence="4 5">
    <name type="scientific">Riccia fluitans</name>
    <dbReference type="NCBI Taxonomy" id="41844"/>
    <lineage>
        <taxon>Eukaryota</taxon>
        <taxon>Viridiplantae</taxon>
        <taxon>Streptophyta</taxon>
        <taxon>Embryophyta</taxon>
        <taxon>Marchantiophyta</taxon>
        <taxon>Marchantiopsida</taxon>
        <taxon>Marchantiidae</taxon>
        <taxon>Marchantiales</taxon>
        <taxon>Ricciaceae</taxon>
        <taxon>Riccia</taxon>
    </lineage>
</organism>
<evidence type="ECO:0000313" key="5">
    <source>
        <dbReference type="Proteomes" id="UP001605036"/>
    </source>
</evidence>
<feature type="domain" description="Enoyl reductase (ER)" evidence="3">
    <location>
        <begin position="57"/>
        <end position="367"/>
    </location>
</feature>
<name>A0ABD1ZHZ9_9MARC</name>
<evidence type="ECO:0000256" key="1">
    <source>
        <dbReference type="ARBA" id="ARBA00022857"/>
    </source>
</evidence>
<dbReference type="SUPFAM" id="SSF51735">
    <property type="entry name" value="NAD(P)-binding Rossmann-fold domains"/>
    <property type="match status" value="1"/>
</dbReference>
<dbReference type="InterPro" id="IPR013154">
    <property type="entry name" value="ADH-like_N"/>
</dbReference>
<dbReference type="Gene3D" id="3.90.180.10">
    <property type="entry name" value="Medium-chain alcohol dehydrogenases, catalytic domain"/>
    <property type="match status" value="1"/>
</dbReference>
<evidence type="ECO:0000256" key="2">
    <source>
        <dbReference type="ARBA" id="ARBA00023002"/>
    </source>
</evidence>
<dbReference type="SMART" id="SM00829">
    <property type="entry name" value="PKS_ER"/>
    <property type="match status" value="1"/>
</dbReference>
<dbReference type="InterPro" id="IPR013149">
    <property type="entry name" value="ADH-like_C"/>
</dbReference>
<dbReference type="InterPro" id="IPR020843">
    <property type="entry name" value="ER"/>
</dbReference>
<keyword evidence="2" id="KW-0560">Oxidoreductase</keyword>
<evidence type="ECO:0000259" key="3">
    <source>
        <dbReference type="SMART" id="SM00829"/>
    </source>
</evidence>
<dbReference type="Pfam" id="PF08240">
    <property type="entry name" value="ADH_N"/>
    <property type="match status" value="1"/>
</dbReference>
<comment type="caution">
    <text evidence="4">The sequence shown here is derived from an EMBL/GenBank/DDBJ whole genome shotgun (WGS) entry which is preliminary data.</text>
</comment>
<accession>A0ABD1ZHZ9</accession>
<dbReference type="Gene3D" id="3.40.50.720">
    <property type="entry name" value="NAD(P)-binding Rossmann-like Domain"/>
    <property type="match status" value="1"/>
</dbReference>
<dbReference type="SUPFAM" id="SSF50129">
    <property type="entry name" value="GroES-like"/>
    <property type="match status" value="1"/>
</dbReference>
<dbReference type="Pfam" id="PF00107">
    <property type="entry name" value="ADH_zinc_N"/>
    <property type="match status" value="1"/>
</dbReference>
<dbReference type="InterPro" id="IPR036291">
    <property type="entry name" value="NAD(P)-bd_dom_sf"/>
</dbReference>
<dbReference type="InterPro" id="IPR011032">
    <property type="entry name" value="GroES-like_sf"/>
</dbReference>
<dbReference type="Proteomes" id="UP001605036">
    <property type="component" value="Unassembled WGS sequence"/>
</dbReference>
<dbReference type="PANTHER" id="PTHR48106">
    <property type="entry name" value="QUINONE OXIDOREDUCTASE PIG3-RELATED"/>
    <property type="match status" value="1"/>
</dbReference>
<dbReference type="PANTHER" id="PTHR48106:SF8">
    <property type="entry name" value="OS02G0805600 PROTEIN"/>
    <property type="match status" value="1"/>
</dbReference>
<proteinExistence type="predicted"/>
<keyword evidence="1" id="KW-0521">NADP</keyword>
<reference evidence="4 5" key="1">
    <citation type="submission" date="2024-09" db="EMBL/GenBank/DDBJ databases">
        <title>Chromosome-scale assembly of Riccia fluitans.</title>
        <authorList>
            <person name="Paukszto L."/>
            <person name="Sawicki J."/>
            <person name="Karawczyk K."/>
            <person name="Piernik-Szablinska J."/>
            <person name="Szczecinska M."/>
            <person name="Mazdziarz M."/>
        </authorList>
    </citation>
    <scope>NUCLEOTIDE SEQUENCE [LARGE SCALE GENOMIC DNA]</scope>
    <source>
        <strain evidence="4">Rf_01</strain>
        <tissue evidence="4">Aerial parts of the thallus</tissue>
    </source>
</reference>
<evidence type="ECO:0000313" key="4">
    <source>
        <dbReference type="EMBL" id="KAL2650531.1"/>
    </source>
</evidence>
<gene>
    <name evidence="4" type="ORF">R1flu_018659</name>
</gene>
<dbReference type="GO" id="GO:0016491">
    <property type="term" value="F:oxidoreductase activity"/>
    <property type="evidence" value="ECO:0007669"/>
    <property type="project" value="UniProtKB-KW"/>
</dbReference>
<dbReference type="NCBIfam" id="TIGR02824">
    <property type="entry name" value="quinone_pig3"/>
    <property type="match status" value="1"/>
</dbReference>
<dbReference type="CDD" id="cd05276">
    <property type="entry name" value="p53_inducible_oxidoreductase"/>
    <property type="match status" value="1"/>
</dbReference>